<dbReference type="AlphaFoldDB" id="A0AAN4TJN0"/>
<sequence>MAILPAAVVYSPHVIHSRLLSFRQVPIKDITTLLQHRWAPTAAGALKKFQINTSLILSR</sequence>
<name>A0AAN4TJN0_PSESF</name>
<proteinExistence type="predicted"/>
<accession>A0AAN4TJN0</accession>
<organism evidence="1 2">
    <name type="scientific">Pseudomonas syringae pv. actinidiae</name>
    <dbReference type="NCBI Taxonomy" id="103796"/>
    <lineage>
        <taxon>Bacteria</taxon>
        <taxon>Pseudomonadati</taxon>
        <taxon>Pseudomonadota</taxon>
        <taxon>Gammaproteobacteria</taxon>
        <taxon>Pseudomonadales</taxon>
        <taxon>Pseudomonadaceae</taxon>
        <taxon>Pseudomonas</taxon>
        <taxon>Pseudomonas syringae</taxon>
    </lineage>
</organism>
<dbReference type="Proteomes" id="UP000248291">
    <property type="component" value="Unassembled WGS sequence"/>
</dbReference>
<evidence type="ECO:0000313" key="1">
    <source>
        <dbReference type="EMBL" id="GBH15437.1"/>
    </source>
</evidence>
<dbReference type="EMBL" id="BGKA01000051">
    <property type="protein sequence ID" value="GBH15437.1"/>
    <property type="molecule type" value="Genomic_DNA"/>
</dbReference>
<evidence type="ECO:0000313" key="2">
    <source>
        <dbReference type="Proteomes" id="UP000248291"/>
    </source>
</evidence>
<comment type="caution">
    <text evidence="1">The sequence shown here is derived from an EMBL/GenBank/DDBJ whole genome shotgun (WGS) entry which is preliminary data.</text>
</comment>
<protein>
    <submittedName>
        <fullName evidence="1">Alanine racemase</fullName>
    </submittedName>
</protein>
<gene>
    <name evidence="1" type="ORF">KPSA3_01363</name>
</gene>
<reference evidence="1 2" key="1">
    <citation type="submission" date="2018-04" db="EMBL/GenBank/DDBJ databases">
        <title>Draft genome sequence of Pseudomonas syringae pv. actinidiae biovar 3 strains isolated from kiwifruit in Kagawa prefecture.</title>
        <authorList>
            <person name="Tabuchi M."/>
            <person name="Saito M."/>
            <person name="Fujiwara S."/>
            <person name="Sasa N."/>
            <person name="Akimitsu K."/>
            <person name="Gomi K."/>
            <person name="Konishi-Sugita S."/>
            <person name="Hamano K."/>
            <person name="Kataoka I."/>
        </authorList>
    </citation>
    <scope>NUCLEOTIDE SEQUENCE [LARGE SCALE GENOMIC DNA]</scope>
    <source>
        <strain evidence="1 2">MAFF212211</strain>
    </source>
</reference>